<evidence type="ECO:0000259" key="2">
    <source>
        <dbReference type="PROSITE" id="PS50943"/>
    </source>
</evidence>
<dbReference type="EMBL" id="JBHLTG010000003">
    <property type="protein sequence ID" value="MFC0679350.1"/>
    <property type="molecule type" value="Genomic_DNA"/>
</dbReference>
<feature type="domain" description="HTH cro/C1-type" evidence="2">
    <location>
        <begin position="10"/>
        <end position="65"/>
    </location>
</feature>
<keyword evidence="1" id="KW-0238">DNA-binding</keyword>
<evidence type="ECO:0000256" key="1">
    <source>
        <dbReference type="ARBA" id="ARBA00023125"/>
    </source>
</evidence>
<dbReference type="CDD" id="cd00093">
    <property type="entry name" value="HTH_XRE"/>
    <property type="match status" value="1"/>
</dbReference>
<evidence type="ECO:0000313" key="3">
    <source>
        <dbReference type="EMBL" id="MFC0679350.1"/>
    </source>
</evidence>
<accession>A0ABV6RQU9</accession>
<protein>
    <submittedName>
        <fullName evidence="3">Helix-turn-helix transcriptional regulator</fullName>
    </submittedName>
</protein>
<dbReference type="RefSeq" id="WP_386670020.1">
    <property type="nucleotide sequence ID" value="NZ_JBHLTG010000003.1"/>
</dbReference>
<proteinExistence type="predicted"/>
<dbReference type="InterPro" id="IPR010982">
    <property type="entry name" value="Lambda_DNA-bd_dom_sf"/>
</dbReference>
<organism evidence="3 4">
    <name type="scientific">Lysobacter korlensis</name>
    <dbReference type="NCBI Taxonomy" id="553636"/>
    <lineage>
        <taxon>Bacteria</taxon>
        <taxon>Pseudomonadati</taxon>
        <taxon>Pseudomonadota</taxon>
        <taxon>Gammaproteobacteria</taxon>
        <taxon>Lysobacterales</taxon>
        <taxon>Lysobacteraceae</taxon>
        <taxon>Lysobacter</taxon>
    </lineage>
</organism>
<dbReference type="Proteomes" id="UP001589896">
    <property type="component" value="Unassembled WGS sequence"/>
</dbReference>
<gene>
    <name evidence="3" type="ORF">ACFFGH_16060</name>
</gene>
<dbReference type="Gene3D" id="1.10.260.40">
    <property type="entry name" value="lambda repressor-like DNA-binding domains"/>
    <property type="match status" value="1"/>
</dbReference>
<dbReference type="InterPro" id="IPR001387">
    <property type="entry name" value="Cro/C1-type_HTH"/>
</dbReference>
<dbReference type="PANTHER" id="PTHR46558:SF4">
    <property type="entry name" value="DNA-BIDING PHAGE PROTEIN"/>
    <property type="match status" value="1"/>
</dbReference>
<dbReference type="Pfam" id="PF01381">
    <property type="entry name" value="HTH_3"/>
    <property type="match status" value="1"/>
</dbReference>
<reference evidence="3 4" key="1">
    <citation type="submission" date="2024-09" db="EMBL/GenBank/DDBJ databases">
        <authorList>
            <person name="Sun Q."/>
            <person name="Mori K."/>
        </authorList>
    </citation>
    <scope>NUCLEOTIDE SEQUENCE [LARGE SCALE GENOMIC DNA]</scope>
    <source>
        <strain evidence="3 4">KCTC 23076</strain>
    </source>
</reference>
<dbReference type="SMART" id="SM00530">
    <property type="entry name" value="HTH_XRE"/>
    <property type="match status" value="1"/>
</dbReference>
<dbReference type="PROSITE" id="PS50943">
    <property type="entry name" value="HTH_CROC1"/>
    <property type="match status" value="1"/>
</dbReference>
<dbReference type="PANTHER" id="PTHR46558">
    <property type="entry name" value="TRACRIPTIONAL REGULATORY PROTEIN-RELATED-RELATED"/>
    <property type="match status" value="1"/>
</dbReference>
<sequence>MTALPVGNHLRRLRFEHGELSQEALARRVGVTRQTIIAIEGGRYAPSLELAMRLARAFGLGVDQVFFWTGTEDE</sequence>
<dbReference type="SUPFAM" id="SSF47413">
    <property type="entry name" value="lambda repressor-like DNA-binding domains"/>
    <property type="match status" value="1"/>
</dbReference>
<name>A0ABV6RQU9_9GAMM</name>
<keyword evidence="4" id="KW-1185">Reference proteome</keyword>
<evidence type="ECO:0000313" key="4">
    <source>
        <dbReference type="Proteomes" id="UP001589896"/>
    </source>
</evidence>
<comment type="caution">
    <text evidence="3">The sequence shown here is derived from an EMBL/GenBank/DDBJ whole genome shotgun (WGS) entry which is preliminary data.</text>
</comment>